<dbReference type="GO" id="GO:0005524">
    <property type="term" value="F:ATP binding"/>
    <property type="evidence" value="ECO:0007669"/>
    <property type="project" value="UniProtKB-KW"/>
</dbReference>
<dbReference type="GO" id="GO:0015630">
    <property type="term" value="C:microtubule cytoskeleton"/>
    <property type="evidence" value="ECO:0007669"/>
    <property type="project" value="TreeGrafter"/>
</dbReference>
<reference evidence="6" key="3">
    <citation type="submission" date="2015-02" db="UniProtKB">
        <authorList>
            <consortium name="EnsemblProtists"/>
        </authorList>
    </citation>
    <scope>IDENTIFICATION</scope>
    <source>
        <strain evidence="6">DAOM BR144</strain>
    </source>
</reference>
<dbReference type="InterPro" id="IPR051437">
    <property type="entry name" value="TTLL_monoglycylase"/>
</dbReference>
<keyword evidence="2" id="KW-0963">Cytoplasm</keyword>
<keyword evidence="4" id="KW-0547">Nucleotide-binding</keyword>
<dbReference type="PANTHER" id="PTHR45870:SF2">
    <property type="entry name" value="TUBULIN MONOGLYCYLASE TTLL3"/>
    <property type="match status" value="1"/>
</dbReference>
<evidence type="ECO:0000256" key="1">
    <source>
        <dbReference type="ARBA" id="ARBA00004496"/>
    </source>
</evidence>
<dbReference type="PROSITE" id="PS51221">
    <property type="entry name" value="TTL"/>
    <property type="match status" value="1"/>
</dbReference>
<dbReference type="GO" id="GO:0070736">
    <property type="term" value="F:protein-glycine ligase activity, initiating"/>
    <property type="evidence" value="ECO:0007669"/>
    <property type="project" value="TreeGrafter"/>
</dbReference>
<sequence>MALTPPRFFVADDKFGDVIRCLEARGWTRFAHTSFPKFQLKWVNYSRIAWGSSSVERLQPAQVVNHFRNAVLFSQKDVFARALYAYECCGGAGEEAAVGAVAVVVAQEHPPEVDTFYPRTFDLVQREDTVLLQEWFLYSQALAIAKSYAARGAGGAAHEDLMLSTAMALLTVVIEHGAVFFSRTQRNRALAWPRVTILDVGAPQWEPLRRRRNAAAAATSAPIARSEVSEAAIKRMLEALKSLDPQFHAVGYENQNVWICKPSNLSQGRGIHLLTSLDAILALQTQDTGARRRNNAAGSEHQSPPKWVVQKYIERPLLGLQRGRKFDVRQWVLIDSLGPPLRVFWYRKCYLRFCSQPFSLDVDRLDNEFVHLSNYSVQCKSVAGNAHGGLTGEDESPQELMWGSDTFQAHLR</sequence>
<reference evidence="7" key="2">
    <citation type="submission" date="2010-04" db="EMBL/GenBank/DDBJ databases">
        <authorList>
            <person name="Buell R."/>
            <person name="Hamilton J."/>
            <person name="Hostetler J."/>
        </authorList>
    </citation>
    <scope>NUCLEOTIDE SEQUENCE [LARGE SCALE GENOMIC DNA]</scope>
    <source>
        <strain evidence="7">DAOM:BR144</strain>
    </source>
</reference>
<keyword evidence="5" id="KW-0067">ATP-binding</keyword>
<proteinExistence type="predicted"/>
<dbReference type="SUPFAM" id="SSF56059">
    <property type="entry name" value="Glutathione synthetase ATP-binding domain-like"/>
    <property type="match status" value="1"/>
</dbReference>
<accession>K3W522</accession>
<name>K3W522_GLOUD</name>
<dbReference type="OMA" id="GNVWICK"/>
<dbReference type="InParanoid" id="K3W522"/>
<evidence type="ECO:0000256" key="3">
    <source>
        <dbReference type="ARBA" id="ARBA00022598"/>
    </source>
</evidence>
<keyword evidence="7" id="KW-1185">Reference proteome</keyword>
<evidence type="ECO:0000313" key="7">
    <source>
        <dbReference type="Proteomes" id="UP000019132"/>
    </source>
</evidence>
<dbReference type="HOGENOM" id="CLU_010131_10_0_1"/>
<dbReference type="GO" id="GO:0005737">
    <property type="term" value="C:cytoplasm"/>
    <property type="evidence" value="ECO:0007669"/>
    <property type="project" value="UniProtKB-SubCell"/>
</dbReference>
<evidence type="ECO:0008006" key="8">
    <source>
        <dbReference type="Google" id="ProtNLM"/>
    </source>
</evidence>
<dbReference type="EnsemblProtists" id="PYU1_T000063">
    <property type="protein sequence ID" value="PYU1_T000063"/>
    <property type="gene ID" value="PYU1_G000063"/>
</dbReference>
<reference evidence="7" key="1">
    <citation type="journal article" date="2010" name="Genome Biol.">
        <title>Genome sequence of the necrotrophic plant pathogen Pythium ultimum reveals original pathogenicity mechanisms and effector repertoire.</title>
        <authorList>
            <person name="Levesque C.A."/>
            <person name="Brouwer H."/>
            <person name="Cano L."/>
            <person name="Hamilton J.P."/>
            <person name="Holt C."/>
            <person name="Huitema E."/>
            <person name="Raffaele S."/>
            <person name="Robideau G.P."/>
            <person name="Thines M."/>
            <person name="Win J."/>
            <person name="Zerillo M.M."/>
            <person name="Beakes G.W."/>
            <person name="Boore J.L."/>
            <person name="Busam D."/>
            <person name="Dumas B."/>
            <person name="Ferriera S."/>
            <person name="Fuerstenberg S.I."/>
            <person name="Gachon C.M."/>
            <person name="Gaulin E."/>
            <person name="Govers F."/>
            <person name="Grenville-Briggs L."/>
            <person name="Horner N."/>
            <person name="Hostetler J."/>
            <person name="Jiang R.H."/>
            <person name="Johnson J."/>
            <person name="Krajaejun T."/>
            <person name="Lin H."/>
            <person name="Meijer H.J."/>
            <person name="Moore B."/>
            <person name="Morris P."/>
            <person name="Phuntmart V."/>
            <person name="Puiu D."/>
            <person name="Shetty J."/>
            <person name="Stajich J.E."/>
            <person name="Tripathy S."/>
            <person name="Wawra S."/>
            <person name="van West P."/>
            <person name="Whitty B.R."/>
            <person name="Coutinho P.M."/>
            <person name="Henrissat B."/>
            <person name="Martin F."/>
            <person name="Thomas P.D."/>
            <person name="Tyler B.M."/>
            <person name="De Vries R.P."/>
            <person name="Kamoun S."/>
            <person name="Yandell M."/>
            <person name="Tisserat N."/>
            <person name="Buell C.R."/>
        </authorList>
    </citation>
    <scope>NUCLEOTIDE SEQUENCE</scope>
    <source>
        <strain evidence="7">DAOM:BR144</strain>
    </source>
</reference>
<dbReference type="InterPro" id="IPR004344">
    <property type="entry name" value="TTL/TTLL_fam"/>
</dbReference>
<dbReference type="Gene3D" id="3.30.470.20">
    <property type="entry name" value="ATP-grasp fold, B domain"/>
    <property type="match status" value="1"/>
</dbReference>
<comment type="subcellular location">
    <subcellularLocation>
        <location evidence="1">Cytoplasm</location>
    </subcellularLocation>
</comment>
<evidence type="ECO:0000256" key="5">
    <source>
        <dbReference type="ARBA" id="ARBA00022840"/>
    </source>
</evidence>
<protein>
    <recommendedName>
        <fullName evidence="8">Tubulin--tyrosine ligase-like protein 9</fullName>
    </recommendedName>
</protein>
<dbReference type="STRING" id="431595.K3W522"/>
<evidence type="ECO:0000256" key="2">
    <source>
        <dbReference type="ARBA" id="ARBA00022490"/>
    </source>
</evidence>
<organism evidence="6 7">
    <name type="scientific">Globisporangium ultimum (strain ATCC 200006 / CBS 805.95 / DAOM BR144)</name>
    <name type="common">Pythium ultimum</name>
    <dbReference type="NCBI Taxonomy" id="431595"/>
    <lineage>
        <taxon>Eukaryota</taxon>
        <taxon>Sar</taxon>
        <taxon>Stramenopiles</taxon>
        <taxon>Oomycota</taxon>
        <taxon>Peronosporomycetes</taxon>
        <taxon>Pythiales</taxon>
        <taxon>Pythiaceae</taxon>
        <taxon>Globisporangium</taxon>
    </lineage>
</organism>
<dbReference type="Proteomes" id="UP000019132">
    <property type="component" value="Unassembled WGS sequence"/>
</dbReference>
<dbReference type="VEuPathDB" id="FungiDB:PYU1_G000063"/>
<dbReference type="AlphaFoldDB" id="K3W522"/>
<dbReference type="Pfam" id="PF03133">
    <property type="entry name" value="TTL"/>
    <property type="match status" value="1"/>
</dbReference>
<dbReference type="eggNOG" id="KOG2157">
    <property type="taxonomic scope" value="Eukaryota"/>
</dbReference>
<dbReference type="EMBL" id="GL376636">
    <property type="status" value="NOT_ANNOTATED_CDS"/>
    <property type="molecule type" value="Genomic_DNA"/>
</dbReference>
<dbReference type="PANTHER" id="PTHR45870">
    <property type="entry name" value="TUBULIN MONOGLYCYLASE TTLL3"/>
    <property type="match status" value="1"/>
</dbReference>
<evidence type="ECO:0000313" key="6">
    <source>
        <dbReference type="EnsemblProtists" id="PYU1_T000063"/>
    </source>
</evidence>
<evidence type="ECO:0000256" key="4">
    <source>
        <dbReference type="ARBA" id="ARBA00022741"/>
    </source>
</evidence>
<keyword evidence="3" id="KW-0436">Ligase</keyword>